<keyword evidence="2" id="KW-1185">Reference proteome</keyword>
<accession>A0ACD5T7J3</accession>
<evidence type="ECO:0000313" key="2">
    <source>
        <dbReference type="Proteomes" id="UP001732700"/>
    </source>
</evidence>
<dbReference type="Proteomes" id="UP001732700">
    <property type="component" value="Chromosome 1A"/>
</dbReference>
<proteinExistence type="predicted"/>
<sequence>MKGISCACAITVLFIASLASVGHCRLQAMPSYQDGGANTTADATSMDSSPDESKVNLKFCTARDCKTKGEAWDFHCICCLVMPDVPCWHTVKECQENCRACNPNCTPSQPAQELHV</sequence>
<organism evidence="1 2">
    <name type="scientific">Avena sativa</name>
    <name type="common">Oat</name>
    <dbReference type="NCBI Taxonomy" id="4498"/>
    <lineage>
        <taxon>Eukaryota</taxon>
        <taxon>Viridiplantae</taxon>
        <taxon>Streptophyta</taxon>
        <taxon>Embryophyta</taxon>
        <taxon>Tracheophyta</taxon>
        <taxon>Spermatophyta</taxon>
        <taxon>Magnoliopsida</taxon>
        <taxon>Liliopsida</taxon>
        <taxon>Poales</taxon>
        <taxon>Poaceae</taxon>
        <taxon>BOP clade</taxon>
        <taxon>Pooideae</taxon>
        <taxon>Poodae</taxon>
        <taxon>Poeae</taxon>
        <taxon>Poeae Chloroplast Group 1 (Aveneae type)</taxon>
        <taxon>Aveninae</taxon>
        <taxon>Avena</taxon>
    </lineage>
</organism>
<name>A0ACD5T7J3_AVESA</name>
<reference evidence="1" key="1">
    <citation type="submission" date="2021-05" db="EMBL/GenBank/DDBJ databases">
        <authorList>
            <person name="Scholz U."/>
            <person name="Mascher M."/>
            <person name="Fiebig A."/>
        </authorList>
    </citation>
    <scope>NUCLEOTIDE SEQUENCE [LARGE SCALE GENOMIC DNA]</scope>
</reference>
<protein>
    <submittedName>
        <fullName evidence="1">Uncharacterized protein</fullName>
    </submittedName>
</protein>
<evidence type="ECO:0000313" key="1">
    <source>
        <dbReference type="EnsemblPlants" id="AVESA.00010b.r2.1AG0005490.1.CDS"/>
    </source>
</evidence>
<dbReference type="EnsemblPlants" id="AVESA.00010b.r2.1AG0005490.1">
    <property type="protein sequence ID" value="AVESA.00010b.r2.1AG0005490.1.CDS"/>
    <property type="gene ID" value="AVESA.00010b.r2.1AG0005490"/>
</dbReference>
<reference evidence="1" key="2">
    <citation type="submission" date="2025-09" db="UniProtKB">
        <authorList>
            <consortium name="EnsemblPlants"/>
        </authorList>
    </citation>
    <scope>IDENTIFICATION</scope>
</reference>